<dbReference type="EMBL" id="QMEC01000013">
    <property type="protein sequence ID" value="NMF62216.1"/>
    <property type="molecule type" value="Genomic_DNA"/>
</dbReference>
<dbReference type="PANTHER" id="PTHR12526:SF584">
    <property type="entry name" value="GLYCOSYLTRANSFERASE"/>
    <property type="match status" value="1"/>
</dbReference>
<evidence type="ECO:0000313" key="2">
    <source>
        <dbReference type="EMBL" id="NMF62216.1"/>
    </source>
</evidence>
<evidence type="ECO:0000313" key="3">
    <source>
        <dbReference type="Proteomes" id="UP000762253"/>
    </source>
</evidence>
<feature type="domain" description="Glycosyl transferase family 1" evidence="1">
    <location>
        <begin position="230"/>
        <end position="383"/>
    </location>
</feature>
<dbReference type="RefSeq" id="WP_169263815.1">
    <property type="nucleotide sequence ID" value="NZ_QMEC01000013.1"/>
</dbReference>
<reference evidence="2 3" key="1">
    <citation type="submission" date="2018-06" db="EMBL/GenBank/DDBJ databases">
        <title>Comparative genomics of Brasilonema spp. strains.</title>
        <authorList>
            <person name="Alvarenga D.O."/>
            <person name="Fiore M.F."/>
            <person name="Varani A.M."/>
        </authorList>
    </citation>
    <scope>NUCLEOTIDE SEQUENCE [LARGE SCALE GENOMIC DNA]</scope>
    <source>
        <strain evidence="2 3">UFV-OR1</strain>
    </source>
</reference>
<dbReference type="CDD" id="cd03801">
    <property type="entry name" value="GT4_PimA-like"/>
    <property type="match status" value="1"/>
</dbReference>
<gene>
    <name evidence="2" type="ORF">DP115_05180</name>
</gene>
<dbReference type="SUPFAM" id="SSF53756">
    <property type="entry name" value="UDP-Glycosyltransferase/glycogen phosphorylase"/>
    <property type="match status" value="1"/>
</dbReference>
<protein>
    <submittedName>
        <fullName evidence="2">Glycosyltransferase family 1 protein</fullName>
    </submittedName>
</protein>
<dbReference type="InterPro" id="IPR001296">
    <property type="entry name" value="Glyco_trans_1"/>
</dbReference>
<comment type="caution">
    <text evidence="2">The sequence shown here is derived from an EMBL/GenBank/DDBJ whole genome shotgun (WGS) entry which is preliminary data.</text>
</comment>
<organism evidence="2 3">
    <name type="scientific">Brasilonema octagenarum UFV-OR1</name>
    <dbReference type="NCBI Taxonomy" id="417115"/>
    <lineage>
        <taxon>Bacteria</taxon>
        <taxon>Bacillati</taxon>
        <taxon>Cyanobacteriota</taxon>
        <taxon>Cyanophyceae</taxon>
        <taxon>Nostocales</taxon>
        <taxon>Scytonemataceae</taxon>
        <taxon>Brasilonema</taxon>
        <taxon>Octagenarum group</taxon>
    </lineage>
</organism>
<evidence type="ECO:0000259" key="1">
    <source>
        <dbReference type="Pfam" id="PF00534"/>
    </source>
</evidence>
<proteinExistence type="predicted"/>
<dbReference type="Gene3D" id="3.40.50.2000">
    <property type="entry name" value="Glycogen Phosphorylase B"/>
    <property type="match status" value="2"/>
</dbReference>
<name>A0ABX1M4Z9_9CYAN</name>
<keyword evidence="3" id="KW-1185">Reference proteome</keyword>
<dbReference type="Pfam" id="PF00534">
    <property type="entry name" value="Glycos_transf_1"/>
    <property type="match status" value="1"/>
</dbReference>
<accession>A0ABX1M4Z9</accession>
<dbReference type="PANTHER" id="PTHR12526">
    <property type="entry name" value="GLYCOSYLTRANSFERASE"/>
    <property type="match status" value="1"/>
</dbReference>
<dbReference type="Proteomes" id="UP000762253">
    <property type="component" value="Unassembled WGS sequence"/>
</dbReference>
<sequence length="430" mass="48472">MKILMSAYSCEPGKGSERGVGWNVVREVAKYHEVWVLTRFDESGEAIEAELARNPVPNLHFVYFNLPILGSLWRWGSSGAMQIHYYLWQIQAYFVARRLHREIGFEVAQHVTFVKYSNPSFLSLLPVPFVWGPVGGGESAPKEFWRDFSWRAKTYEIMRDFVRFLGELDPFVHLTAKKSAVVSATTEDTAKRLYKMGVSNVEVLSAIGLTKEEIANLAEYGMPDALPVRFISIGRLWHWKGFHLGLRAFAQANLPNAEYWILGDGSERDRLHTLAQDLGIAQQVKFWGELPREETLAKLGECHVLVHPSLHDSGGLVCMEAMATGRPVICLDLGGPALQVTEETGFKISANHPDQAVDDLSKAMISVAKDPELRLRMGQAGQKLTTEAFSWQVKGERLAEVYEEIVAQKEKITKQPELRLRGTQTPKAYR</sequence>